<dbReference type="GO" id="GO:0016491">
    <property type="term" value="F:oxidoreductase activity"/>
    <property type="evidence" value="ECO:0007669"/>
    <property type="project" value="UniProtKB-KW"/>
</dbReference>
<sequence>MRTRWLQRFEFSYLRSCHSFSRCCNRSRLYFHFSQYILDNMAPSVFSRVTALLALVPSVVSWTLPLAPANNVPNYPEVPWKMRGLYSGSAAKDVVERDGYPTDCNHGPAARSCWKGDYNVDTDMDLEWPTTGILRKYQLEITNVTMAPDGFARPMFVFNGQYPGPTIEADWGDEIEVTVTNHLENNGTGIHWHGMRQLGSNEMDGTDGLTECPITPGATKVYRFKATQYGTSWYHSHYSVQYGDGLTGPIIIHGPATGDYDIDLGVLPFTDWFHATTFTVNHATLHAKGPPTADNLLINGSMTSAAGGKYAVTTLTPGKTHRLRLVNMGINQWVHVGIDNHPFTVIAADFVPIEPFQATSLNIAVGQRYDVIINATQSVGNYWLRIGTGGRCDGPNANAANIGSIIRYAGADNVNPNSTAAGPLPAGCYDETIIPYVRTKVPQELPEELKLTFTDTGGFNGSDLVQWKINDVPMLINFNKPTLQTVFEGFTGNQTWSKTENVFEVGNKGHAWQYWVIQQDTATAPPVPHPIHLHGHDFFVLAQKENAVWNGDISTLNMDNPIRRDTATLPALGYLVLAFESDNPGAWLMHCHIPFHISGGLGVQFVERRSEILKSNGDLGVMQQGCADWRKYEKEHWSKGILIDGDSGL</sequence>
<keyword evidence="3" id="KW-0560">Oxidoreductase</keyword>
<feature type="domain" description="Plastocyanin-like" evidence="6">
    <location>
        <begin position="478"/>
        <end position="609"/>
    </location>
</feature>
<evidence type="ECO:0000256" key="2">
    <source>
        <dbReference type="ARBA" id="ARBA00022723"/>
    </source>
</evidence>
<dbReference type="InterPro" id="IPR011707">
    <property type="entry name" value="Cu-oxidase-like_N"/>
</dbReference>
<reference evidence="8 9" key="1">
    <citation type="journal article" date="2017" name="Genome Announc.">
        <title>Genome sequence of the saprophytic ascomycete Epicoccum nigrum ICMP 19927 strain isolated from New Zealand.</title>
        <authorList>
            <person name="Fokin M."/>
            <person name="Fleetwood D."/>
            <person name="Weir B.S."/>
            <person name="Villas-Boas S.G."/>
        </authorList>
    </citation>
    <scope>NUCLEOTIDE SEQUENCE [LARGE SCALE GENOMIC DNA]</scope>
    <source>
        <strain evidence="8 9">ICMP 19927</strain>
    </source>
</reference>
<dbReference type="Gene3D" id="2.60.40.420">
    <property type="entry name" value="Cupredoxins - blue copper proteins"/>
    <property type="match status" value="3"/>
</dbReference>
<proteinExistence type="inferred from homology"/>
<evidence type="ECO:0000259" key="5">
    <source>
        <dbReference type="Pfam" id="PF00394"/>
    </source>
</evidence>
<feature type="domain" description="Plastocyanin-like" evidence="7">
    <location>
        <begin position="141"/>
        <end position="255"/>
    </location>
</feature>
<name>A0A1Y2M160_EPING</name>
<protein>
    <recommendedName>
        <fullName evidence="10">Laccase</fullName>
    </recommendedName>
</protein>
<keyword evidence="9" id="KW-1185">Reference proteome</keyword>
<dbReference type="PANTHER" id="PTHR11709">
    <property type="entry name" value="MULTI-COPPER OXIDASE"/>
    <property type="match status" value="1"/>
</dbReference>
<organism evidence="8 9">
    <name type="scientific">Epicoccum nigrum</name>
    <name type="common">Soil fungus</name>
    <name type="synonym">Epicoccum purpurascens</name>
    <dbReference type="NCBI Taxonomy" id="105696"/>
    <lineage>
        <taxon>Eukaryota</taxon>
        <taxon>Fungi</taxon>
        <taxon>Dikarya</taxon>
        <taxon>Ascomycota</taxon>
        <taxon>Pezizomycotina</taxon>
        <taxon>Dothideomycetes</taxon>
        <taxon>Pleosporomycetidae</taxon>
        <taxon>Pleosporales</taxon>
        <taxon>Pleosporineae</taxon>
        <taxon>Didymellaceae</taxon>
        <taxon>Epicoccum</taxon>
    </lineage>
</organism>
<dbReference type="EMBL" id="KZ107845">
    <property type="protein sequence ID" value="OSS48968.1"/>
    <property type="molecule type" value="Genomic_DNA"/>
</dbReference>
<dbReference type="CDD" id="cd13880">
    <property type="entry name" value="CuRO_2_MaLCC_like"/>
    <property type="match status" value="1"/>
</dbReference>
<dbReference type="PROSITE" id="PS00080">
    <property type="entry name" value="MULTICOPPER_OXIDASE2"/>
    <property type="match status" value="1"/>
</dbReference>
<dbReference type="InterPro" id="IPR033138">
    <property type="entry name" value="Cu_oxidase_CS"/>
</dbReference>
<keyword evidence="4" id="KW-0186">Copper</keyword>
<evidence type="ECO:0000256" key="1">
    <source>
        <dbReference type="ARBA" id="ARBA00010609"/>
    </source>
</evidence>
<dbReference type="InterPro" id="IPR011706">
    <property type="entry name" value="Cu-oxidase_C"/>
</dbReference>
<dbReference type="InParanoid" id="A0A1Y2M160"/>
<dbReference type="Pfam" id="PF00394">
    <property type="entry name" value="Cu-oxidase"/>
    <property type="match status" value="1"/>
</dbReference>
<dbReference type="PROSITE" id="PS00079">
    <property type="entry name" value="MULTICOPPER_OXIDASE1"/>
    <property type="match status" value="1"/>
</dbReference>
<evidence type="ECO:0000313" key="9">
    <source>
        <dbReference type="Proteomes" id="UP000193240"/>
    </source>
</evidence>
<evidence type="ECO:0000256" key="4">
    <source>
        <dbReference type="ARBA" id="ARBA00023008"/>
    </source>
</evidence>
<dbReference type="AlphaFoldDB" id="A0A1Y2M160"/>
<dbReference type="CDD" id="cd13901">
    <property type="entry name" value="CuRO_3_MaLCC_like"/>
    <property type="match status" value="1"/>
</dbReference>
<evidence type="ECO:0008006" key="10">
    <source>
        <dbReference type="Google" id="ProtNLM"/>
    </source>
</evidence>
<gene>
    <name evidence="8" type="ORF">B5807_06848</name>
</gene>
<keyword evidence="2" id="KW-0479">Metal-binding</keyword>
<dbReference type="Pfam" id="PF07731">
    <property type="entry name" value="Cu-oxidase_2"/>
    <property type="match status" value="1"/>
</dbReference>
<accession>A0A1Y2M160</accession>
<evidence type="ECO:0000256" key="3">
    <source>
        <dbReference type="ARBA" id="ARBA00023002"/>
    </source>
</evidence>
<dbReference type="PANTHER" id="PTHR11709:SF71">
    <property type="entry name" value="OXIDOREDUCTASE TPCJ"/>
    <property type="match status" value="1"/>
</dbReference>
<evidence type="ECO:0000259" key="7">
    <source>
        <dbReference type="Pfam" id="PF07732"/>
    </source>
</evidence>
<dbReference type="STRING" id="105696.A0A1Y2M160"/>
<evidence type="ECO:0000259" key="6">
    <source>
        <dbReference type="Pfam" id="PF07731"/>
    </source>
</evidence>
<dbReference type="SUPFAM" id="SSF49503">
    <property type="entry name" value="Cupredoxins"/>
    <property type="match status" value="3"/>
</dbReference>
<comment type="similarity">
    <text evidence="1">Belongs to the multicopper oxidase family.</text>
</comment>
<dbReference type="Pfam" id="PF07732">
    <property type="entry name" value="Cu-oxidase_3"/>
    <property type="match status" value="1"/>
</dbReference>
<dbReference type="CDD" id="cd13854">
    <property type="entry name" value="CuRO_1_MaLCC_like"/>
    <property type="match status" value="1"/>
</dbReference>
<dbReference type="InterPro" id="IPR045087">
    <property type="entry name" value="Cu-oxidase_fam"/>
</dbReference>
<dbReference type="OMA" id="CHIIEHQ"/>
<dbReference type="InterPro" id="IPR002355">
    <property type="entry name" value="Cu_oxidase_Cu_BS"/>
</dbReference>
<evidence type="ECO:0000313" key="8">
    <source>
        <dbReference type="EMBL" id="OSS48968.1"/>
    </source>
</evidence>
<dbReference type="InterPro" id="IPR001117">
    <property type="entry name" value="Cu-oxidase_2nd"/>
</dbReference>
<dbReference type="GO" id="GO:0005507">
    <property type="term" value="F:copper ion binding"/>
    <property type="evidence" value="ECO:0007669"/>
    <property type="project" value="InterPro"/>
</dbReference>
<dbReference type="FunFam" id="2.60.40.420:FF:000045">
    <property type="entry name" value="Laccase 2"/>
    <property type="match status" value="1"/>
</dbReference>
<dbReference type="FunFam" id="2.60.40.420:FF:000021">
    <property type="entry name" value="Extracellular dihydrogeodin oxidase/laccase"/>
    <property type="match status" value="1"/>
</dbReference>
<feature type="domain" description="Plastocyanin-like" evidence="5">
    <location>
        <begin position="266"/>
        <end position="410"/>
    </location>
</feature>
<dbReference type="Proteomes" id="UP000193240">
    <property type="component" value="Unassembled WGS sequence"/>
</dbReference>
<dbReference type="InterPro" id="IPR008972">
    <property type="entry name" value="Cupredoxin"/>
</dbReference>